<dbReference type="GO" id="GO:0070042">
    <property type="term" value="F:rRNA (uridine-N3-)-methyltransferase activity"/>
    <property type="evidence" value="ECO:0007669"/>
    <property type="project" value="InterPro"/>
</dbReference>
<name>A0AAQ3JNS6_9LILI</name>
<dbReference type="GO" id="GO:0070475">
    <property type="term" value="P:rRNA base methylation"/>
    <property type="evidence" value="ECO:0007669"/>
    <property type="project" value="InterPro"/>
</dbReference>
<sequence length="252" mass="28991">MGFFKNACHMLRPYGEVHVSHKTGGPFRKWNLEELASKCSLVLVECVDFRKEDYPGYCNKRGEGTRCDLPFPLGECSTYKFRLGEIKKRKKSSKEMESFKQNPNFVHGVPVPAHPLQVGVPALQTTYLDNFRRIVCLSIVHAPAAPTPNLVRRSGQNFIINVQANPQTTCVLAPPRQEHPSYDEARVFQMVSSRRQGLRINESPQMVWTATGYLRHLQKLHDISLMRNAKLHRMLVSRHHEEDIPYRERDAI</sequence>
<evidence type="ECO:0000313" key="2">
    <source>
        <dbReference type="EMBL" id="WOK93061.1"/>
    </source>
</evidence>
<reference evidence="2 3" key="1">
    <citation type="submission" date="2023-10" db="EMBL/GenBank/DDBJ databases">
        <title>Chromosome-scale genome assembly provides insights into flower coloration mechanisms of Canna indica.</title>
        <authorList>
            <person name="Li C."/>
        </authorList>
    </citation>
    <scope>NUCLEOTIDE SEQUENCE [LARGE SCALE GENOMIC DNA]</scope>
    <source>
        <tissue evidence="2">Flower</tissue>
    </source>
</reference>
<protein>
    <submittedName>
        <fullName evidence="2">Heavy metal-associated isoprenylated plant protein 41</fullName>
    </submittedName>
</protein>
<feature type="domain" description="25S rRNA (uridine-N(3))-methyltransferase BMT5-like" evidence="1">
    <location>
        <begin position="2"/>
        <end position="61"/>
    </location>
</feature>
<dbReference type="Proteomes" id="UP001327560">
    <property type="component" value="Chromosome 1"/>
</dbReference>
<evidence type="ECO:0000313" key="3">
    <source>
        <dbReference type="Proteomes" id="UP001327560"/>
    </source>
</evidence>
<accession>A0AAQ3JNS6</accession>
<gene>
    <name evidence="2" type="ORF">Cni_G01754</name>
</gene>
<dbReference type="EMBL" id="CP136890">
    <property type="protein sequence ID" value="WOK93061.1"/>
    <property type="molecule type" value="Genomic_DNA"/>
</dbReference>
<dbReference type="AlphaFoldDB" id="A0AAQ3JNS6"/>
<evidence type="ECO:0000259" key="1">
    <source>
        <dbReference type="Pfam" id="PF10354"/>
    </source>
</evidence>
<dbReference type="PANTHER" id="PTHR11538">
    <property type="entry name" value="PHENYLALANYL-TRNA SYNTHETASE"/>
    <property type="match status" value="1"/>
</dbReference>
<organism evidence="2 3">
    <name type="scientific">Canna indica</name>
    <name type="common">Indian-shot</name>
    <dbReference type="NCBI Taxonomy" id="4628"/>
    <lineage>
        <taxon>Eukaryota</taxon>
        <taxon>Viridiplantae</taxon>
        <taxon>Streptophyta</taxon>
        <taxon>Embryophyta</taxon>
        <taxon>Tracheophyta</taxon>
        <taxon>Spermatophyta</taxon>
        <taxon>Magnoliopsida</taxon>
        <taxon>Liliopsida</taxon>
        <taxon>Zingiberales</taxon>
        <taxon>Cannaceae</taxon>
        <taxon>Canna</taxon>
    </lineage>
</organism>
<dbReference type="PANTHER" id="PTHR11538:SF26">
    <property type="entry name" value="FERREDOXIN-FOLD ANTICODON-BINDING DOMAIN-CONTAINING PROTEIN 1"/>
    <property type="match status" value="1"/>
</dbReference>
<dbReference type="GO" id="GO:0005737">
    <property type="term" value="C:cytoplasm"/>
    <property type="evidence" value="ECO:0007669"/>
    <property type="project" value="TreeGrafter"/>
</dbReference>
<dbReference type="Pfam" id="PF10354">
    <property type="entry name" value="BMT5-like"/>
    <property type="match status" value="1"/>
</dbReference>
<proteinExistence type="predicted"/>
<keyword evidence="3" id="KW-1185">Reference proteome</keyword>
<dbReference type="InterPro" id="IPR019446">
    <property type="entry name" value="BMT5-like"/>
</dbReference>